<gene>
    <name evidence="9" type="ORF">OG563_47095</name>
</gene>
<dbReference type="InterPro" id="IPR013786">
    <property type="entry name" value="AcylCoA_DH/ox_N"/>
</dbReference>
<comment type="cofactor">
    <cofactor evidence="1 5">
        <name>FAD</name>
        <dbReference type="ChEBI" id="CHEBI:57692"/>
    </cofactor>
</comment>
<evidence type="ECO:0000259" key="6">
    <source>
        <dbReference type="Pfam" id="PF00441"/>
    </source>
</evidence>
<dbReference type="PANTHER" id="PTHR43884">
    <property type="entry name" value="ACYL-COA DEHYDROGENASE"/>
    <property type="match status" value="1"/>
</dbReference>
<reference evidence="9" key="1">
    <citation type="submission" date="2022-10" db="EMBL/GenBank/DDBJ databases">
        <title>The complete genomes of actinobacterial strains from the NBC collection.</title>
        <authorList>
            <person name="Joergensen T.S."/>
            <person name="Alvarez Arevalo M."/>
            <person name="Sterndorff E.B."/>
            <person name="Faurdal D."/>
            <person name="Vuksanovic O."/>
            <person name="Mourched A.-S."/>
            <person name="Charusanti P."/>
            <person name="Shaw S."/>
            <person name="Blin K."/>
            <person name="Weber T."/>
        </authorList>
    </citation>
    <scope>NUCLEOTIDE SEQUENCE</scope>
    <source>
        <strain evidence="9">NBC_01482</strain>
    </source>
</reference>
<feature type="domain" description="Acyl-CoA oxidase/dehydrogenase middle" evidence="7">
    <location>
        <begin position="126"/>
        <end position="209"/>
    </location>
</feature>
<evidence type="ECO:0000256" key="4">
    <source>
        <dbReference type="ARBA" id="ARBA00022827"/>
    </source>
</evidence>
<evidence type="ECO:0000256" key="2">
    <source>
        <dbReference type="ARBA" id="ARBA00009347"/>
    </source>
</evidence>
<dbReference type="PIRSF" id="PIRSF016578">
    <property type="entry name" value="HsaA"/>
    <property type="match status" value="1"/>
</dbReference>
<dbReference type="InterPro" id="IPR046373">
    <property type="entry name" value="Acyl-CoA_Oxase/DH_mid-dom_sf"/>
</dbReference>
<protein>
    <submittedName>
        <fullName evidence="9">Acyl-CoA dehydrogenase family protein</fullName>
    </submittedName>
</protein>
<evidence type="ECO:0000256" key="3">
    <source>
        <dbReference type="ARBA" id="ARBA00022630"/>
    </source>
</evidence>
<comment type="similarity">
    <text evidence="2 5">Belongs to the acyl-CoA dehydrogenase family.</text>
</comment>
<dbReference type="PANTHER" id="PTHR43884:SF12">
    <property type="entry name" value="ISOVALERYL-COA DEHYDROGENASE, MITOCHONDRIAL-RELATED"/>
    <property type="match status" value="1"/>
</dbReference>
<keyword evidence="10" id="KW-1185">Reference proteome</keyword>
<dbReference type="InterPro" id="IPR036250">
    <property type="entry name" value="AcylCo_DH-like_C"/>
</dbReference>
<dbReference type="Gene3D" id="1.10.540.10">
    <property type="entry name" value="Acyl-CoA dehydrogenase/oxidase, N-terminal domain"/>
    <property type="match status" value="1"/>
</dbReference>
<evidence type="ECO:0000256" key="5">
    <source>
        <dbReference type="RuleBase" id="RU362125"/>
    </source>
</evidence>
<accession>A0ABZ1YXA9</accession>
<dbReference type="SUPFAM" id="SSF47203">
    <property type="entry name" value="Acyl-CoA dehydrogenase C-terminal domain-like"/>
    <property type="match status" value="1"/>
</dbReference>
<feature type="domain" description="Acyl-CoA dehydrogenase/oxidase C-terminal" evidence="6">
    <location>
        <begin position="230"/>
        <end position="359"/>
    </location>
</feature>
<evidence type="ECO:0000259" key="8">
    <source>
        <dbReference type="Pfam" id="PF02771"/>
    </source>
</evidence>
<dbReference type="Pfam" id="PF00441">
    <property type="entry name" value="Acyl-CoA_dh_1"/>
    <property type="match status" value="1"/>
</dbReference>
<dbReference type="Proteomes" id="UP001432062">
    <property type="component" value="Chromosome"/>
</dbReference>
<evidence type="ECO:0000313" key="9">
    <source>
        <dbReference type="EMBL" id="WUV46521.1"/>
    </source>
</evidence>
<dbReference type="SUPFAM" id="SSF56645">
    <property type="entry name" value="Acyl-CoA dehydrogenase NM domain-like"/>
    <property type="match status" value="1"/>
</dbReference>
<evidence type="ECO:0000259" key="7">
    <source>
        <dbReference type="Pfam" id="PF02770"/>
    </source>
</evidence>
<feature type="domain" description="Acyl-CoA dehydrogenase/oxidase N-terminal" evidence="8">
    <location>
        <begin position="4"/>
        <end position="100"/>
    </location>
</feature>
<dbReference type="CDD" id="cd00567">
    <property type="entry name" value="ACAD"/>
    <property type="match status" value="1"/>
</dbReference>
<evidence type="ECO:0000313" key="10">
    <source>
        <dbReference type="Proteomes" id="UP001432062"/>
    </source>
</evidence>
<dbReference type="InterPro" id="IPR009075">
    <property type="entry name" value="AcylCo_DH/oxidase_C"/>
</dbReference>
<dbReference type="InterPro" id="IPR009100">
    <property type="entry name" value="AcylCoA_DH/oxidase_NM_dom_sf"/>
</dbReference>
<dbReference type="Pfam" id="PF02771">
    <property type="entry name" value="Acyl-CoA_dh_N"/>
    <property type="match status" value="1"/>
</dbReference>
<dbReference type="InterPro" id="IPR006091">
    <property type="entry name" value="Acyl-CoA_Oxase/DH_mid-dom"/>
</dbReference>
<dbReference type="RefSeq" id="WP_329410313.1">
    <property type="nucleotide sequence ID" value="NZ_CP109441.1"/>
</dbReference>
<name>A0ABZ1YXA9_9NOCA</name>
<dbReference type="EMBL" id="CP109441">
    <property type="protein sequence ID" value="WUV46521.1"/>
    <property type="molecule type" value="Genomic_DNA"/>
</dbReference>
<sequence>MEMNEDQRAVAELGREIGTELLAPAARAAEEAGRVPEKVWKSLLGTGLTVPVPEELGGSGVGDAATLMVVLEHLAAGDAGITFAAFCSGAAAMLIARHGEGKHADTVARLTTDPNARATAALYEPHGRGAAEFTTTIAVTEDGQVRVKGRKVGVAFAAEADPFVVVGTDVTTGGPRAVVVPRDTAGISVQPYPGMLGLAATAAGAVDFDATVPAKNVLGSVEDSEALCATIATLRLSVAAIAIGTAQRAVEYAAEYAAERIAFGKPIAAFQGVSFPLAEAQMRVDAARLEIAEVAAALDGAESSAAVDVVGGIGRTLSYATEVAVDATRTAVQTLGGHGYIAEHPVELWYRSTTALSILDTDPLLSSFRAAL</sequence>
<dbReference type="Gene3D" id="1.20.140.10">
    <property type="entry name" value="Butyryl-CoA Dehydrogenase, subunit A, domain 3"/>
    <property type="match status" value="1"/>
</dbReference>
<keyword evidence="5" id="KW-0560">Oxidoreductase</keyword>
<dbReference type="Gene3D" id="2.40.110.10">
    <property type="entry name" value="Butyryl-CoA Dehydrogenase, subunit A, domain 2"/>
    <property type="match status" value="1"/>
</dbReference>
<keyword evidence="3 5" id="KW-0285">Flavoprotein</keyword>
<dbReference type="InterPro" id="IPR037069">
    <property type="entry name" value="AcylCoA_DH/ox_N_sf"/>
</dbReference>
<evidence type="ECO:0000256" key="1">
    <source>
        <dbReference type="ARBA" id="ARBA00001974"/>
    </source>
</evidence>
<keyword evidence="4 5" id="KW-0274">FAD</keyword>
<organism evidence="9 10">
    <name type="scientific">Nocardia vinacea</name>
    <dbReference type="NCBI Taxonomy" id="96468"/>
    <lineage>
        <taxon>Bacteria</taxon>
        <taxon>Bacillati</taxon>
        <taxon>Actinomycetota</taxon>
        <taxon>Actinomycetes</taxon>
        <taxon>Mycobacteriales</taxon>
        <taxon>Nocardiaceae</taxon>
        <taxon>Nocardia</taxon>
    </lineage>
</organism>
<proteinExistence type="inferred from homology"/>
<dbReference type="Pfam" id="PF02770">
    <property type="entry name" value="Acyl-CoA_dh_M"/>
    <property type="match status" value="1"/>
</dbReference>